<evidence type="ECO:0000256" key="6">
    <source>
        <dbReference type="SAM" id="Phobius"/>
    </source>
</evidence>
<evidence type="ECO:0000256" key="4">
    <source>
        <dbReference type="ARBA" id="ARBA00022989"/>
    </source>
</evidence>
<dbReference type="InterPro" id="IPR050487">
    <property type="entry name" value="FtsQ_DivIB"/>
</dbReference>
<keyword evidence="1" id="KW-1003">Cell membrane</keyword>
<comment type="caution">
    <text evidence="7">The sequence shown here is derived from an EMBL/GenBank/DDBJ whole genome shotgun (WGS) entry which is preliminary data.</text>
</comment>
<evidence type="ECO:0000256" key="5">
    <source>
        <dbReference type="ARBA" id="ARBA00023306"/>
    </source>
</evidence>
<evidence type="ECO:0000313" key="8">
    <source>
        <dbReference type="Proteomes" id="UP000824265"/>
    </source>
</evidence>
<dbReference type="PANTHER" id="PTHR37820:SF1">
    <property type="entry name" value="CELL DIVISION PROTEIN FTSQ"/>
    <property type="match status" value="1"/>
</dbReference>
<dbReference type="AlphaFoldDB" id="A0A9D1R5A1"/>
<accession>A0A9D1R5A1</accession>
<sequence length="243" mass="27074">MHSGKRKIIIKILAAAAVFTVLAAGAFYVIQTHTIQTVYVEGNVHYTEDEIKSFVMEGFLGNNSLYLSLKYKNRGVEDIPFVDVMDVSILSPDTIKITVYEKALAGYVKYLDTYMYFDKDGYVVESSSVKTQGVPQITGLDFDHVVLGEPLPVEDDGVFANILEITQLLNKYELSADKIYFHSADEVTIYFGDVKVSVGKTGESLEDKIMLLPNFLQQLEGKSGTLQMENFDGGNGQFTFKPD</sequence>
<keyword evidence="6" id="KW-0472">Membrane</keyword>
<evidence type="ECO:0000256" key="2">
    <source>
        <dbReference type="ARBA" id="ARBA00022618"/>
    </source>
</evidence>
<evidence type="ECO:0000313" key="7">
    <source>
        <dbReference type="EMBL" id="HIW81966.1"/>
    </source>
</evidence>
<keyword evidence="3 6" id="KW-0812">Transmembrane</keyword>
<proteinExistence type="predicted"/>
<evidence type="ECO:0000256" key="3">
    <source>
        <dbReference type="ARBA" id="ARBA00022692"/>
    </source>
</evidence>
<dbReference type="RefSeq" id="WP_318702588.1">
    <property type="nucleotide sequence ID" value="NZ_CALWMU010000008.1"/>
</dbReference>
<evidence type="ECO:0000256" key="1">
    <source>
        <dbReference type="ARBA" id="ARBA00022475"/>
    </source>
</evidence>
<keyword evidence="5" id="KW-0131">Cell cycle</keyword>
<dbReference type="Gene3D" id="3.10.20.310">
    <property type="entry name" value="membrane protein fhac"/>
    <property type="match status" value="1"/>
</dbReference>
<dbReference type="GO" id="GO:0051301">
    <property type="term" value="P:cell division"/>
    <property type="evidence" value="ECO:0007669"/>
    <property type="project" value="UniProtKB-KW"/>
</dbReference>
<keyword evidence="2" id="KW-0132">Cell division</keyword>
<name>A0A9D1R5A1_9FIRM</name>
<gene>
    <name evidence="7" type="ORF">H9742_10720</name>
</gene>
<keyword evidence="4 6" id="KW-1133">Transmembrane helix</keyword>
<reference evidence="7" key="2">
    <citation type="submission" date="2021-04" db="EMBL/GenBank/DDBJ databases">
        <authorList>
            <person name="Gilroy R."/>
        </authorList>
    </citation>
    <scope>NUCLEOTIDE SEQUENCE</scope>
    <source>
        <strain evidence="7">CHK195-6426</strain>
    </source>
</reference>
<dbReference type="GO" id="GO:0005886">
    <property type="term" value="C:plasma membrane"/>
    <property type="evidence" value="ECO:0007669"/>
    <property type="project" value="TreeGrafter"/>
</dbReference>
<dbReference type="Proteomes" id="UP000824265">
    <property type="component" value="Unassembled WGS sequence"/>
</dbReference>
<organism evidence="7 8">
    <name type="scientific">Candidatus Acetatifactor stercoripullorum</name>
    <dbReference type="NCBI Taxonomy" id="2838414"/>
    <lineage>
        <taxon>Bacteria</taxon>
        <taxon>Bacillati</taxon>
        <taxon>Bacillota</taxon>
        <taxon>Clostridia</taxon>
        <taxon>Lachnospirales</taxon>
        <taxon>Lachnospiraceae</taxon>
        <taxon>Acetatifactor</taxon>
    </lineage>
</organism>
<dbReference type="PANTHER" id="PTHR37820">
    <property type="entry name" value="CELL DIVISION PROTEIN DIVIB"/>
    <property type="match status" value="1"/>
</dbReference>
<dbReference type="EMBL" id="DXGH01000057">
    <property type="protein sequence ID" value="HIW81966.1"/>
    <property type="molecule type" value="Genomic_DNA"/>
</dbReference>
<reference evidence="7" key="1">
    <citation type="journal article" date="2021" name="PeerJ">
        <title>Extensive microbial diversity within the chicken gut microbiome revealed by metagenomics and culture.</title>
        <authorList>
            <person name="Gilroy R."/>
            <person name="Ravi A."/>
            <person name="Getino M."/>
            <person name="Pursley I."/>
            <person name="Horton D.L."/>
            <person name="Alikhan N.F."/>
            <person name="Baker D."/>
            <person name="Gharbi K."/>
            <person name="Hall N."/>
            <person name="Watson M."/>
            <person name="Adriaenssens E.M."/>
            <person name="Foster-Nyarko E."/>
            <person name="Jarju S."/>
            <person name="Secka A."/>
            <person name="Antonio M."/>
            <person name="Oren A."/>
            <person name="Chaudhuri R.R."/>
            <person name="La Ragione R."/>
            <person name="Hildebrand F."/>
            <person name="Pallen M.J."/>
        </authorList>
    </citation>
    <scope>NUCLEOTIDE SEQUENCE</scope>
    <source>
        <strain evidence="7">CHK195-6426</strain>
    </source>
</reference>
<protein>
    <submittedName>
        <fullName evidence="7">FtsQ-type POTRA domain-containing protein</fullName>
    </submittedName>
</protein>
<feature type="transmembrane region" description="Helical" evidence="6">
    <location>
        <begin position="12"/>
        <end position="30"/>
    </location>
</feature>